<dbReference type="InterPro" id="IPR003593">
    <property type="entry name" value="AAA+_ATPase"/>
</dbReference>
<keyword evidence="3 5" id="KW-0067">ATP-binding</keyword>
<sequence length="280" mass="31749">MIKISNLNYSYKRGVPLFKDLNLQLPQGTITGLLGKNGEGKTTMLKLLSGSLLPKSGNISVLFNDPSTRSFAVQQEIFLLPEIVQCPSVKVRRYLDMMASFYPTYDKEVEADAMRVFDLNDEMKLGKISQGQQKKVVITVALASRTPLLLMDEPTNSLDIPSKTAFRQLMAKYLNENQTVIISTHQVRDLESLIDRVVLMNNNEIVCNESIYELSQTFHFSQTDKVDGQPLYTEQSPIGNVGMFLREKNSQDFDDDYFSLELFFNGVISNHDLVGKYIKH</sequence>
<feature type="domain" description="ABC transporter" evidence="4">
    <location>
        <begin position="2"/>
        <end position="227"/>
    </location>
</feature>
<dbReference type="GO" id="GO:0005524">
    <property type="term" value="F:ATP binding"/>
    <property type="evidence" value="ECO:0007669"/>
    <property type="project" value="UniProtKB-KW"/>
</dbReference>
<dbReference type="InterPro" id="IPR027417">
    <property type="entry name" value="P-loop_NTPase"/>
</dbReference>
<dbReference type="EMBL" id="JBHSGO010000019">
    <property type="protein sequence ID" value="MFC4665224.1"/>
    <property type="molecule type" value="Genomic_DNA"/>
</dbReference>
<evidence type="ECO:0000313" key="5">
    <source>
        <dbReference type="EMBL" id="MFC4665224.1"/>
    </source>
</evidence>
<dbReference type="InterPro" id="IPR003439">
    <property type="entry name" value="ABC_transporter-like_ATP-bd"/>
</dbReference>
<evidence type="ECO:0000256" key="1">
    <source>
        <dbReference type="ARBA" id="ARBA00022448"/>
    </source>
</evidence>
<gene>
    <name evidence="5" type="ORF">ACFO3G_01080</name>
</gene>
<evidence type="ECO:0000313" key="6">
    <source>
        <dbReference type="Proteomes" id="UP001596020"/>
    </source>
</evidence>
<reference evidence="6" key="1">
    <citation type="journal article" date="2019" name="Int. J. Syst. Evol. Microbiol.">
        <title>The Global Catalogue of Microorganisms (GCM) 10K type strain sequencing project: providing services to taxonomists for standard genome sequencing and annotation.</title>
        <authorList>
            <consortium name="The Broad Institute Genomics Platform"/>
            <consortium name="The Broad Institute Genome Sequencing Center for Infectious Disease"/>
            <person name="Wu L."/>
            <person name="Ma J."/>
        </authorList>
    </citation>
    <scope>NUCLEOTIDE SEQUENCE [LARGE SCALE GENOMIC DNA]</scope>
    <source>
        <strain evidence="6">CGMCC 4.7357</strain>
    </source>
</reference>
<dbReference type="SMART" id="SM00382">
    <property type="entry name" value="AAA"/>
    <property type="match status" value="1"/>
</dbReference>
<evidence type="ECO:0000256" key="2">
    <source>
        <dbReference type="ARBA" id="ARBA00022741"/>
    </source>
</evidence>
<evidence type="ECO:0000259" key="4">
    <source>
        <dbReference type="PROSITE" id="PS50893"/>
    </source>
</evidence>
<dbReference type="PROSITE" id="PS50893">
    <property type="entry name" value="ABC_TRANSPORTER_2"/>
    <property type="match status" value="1"/>
</dbReference>
<keyword evidence="1" id="KW-0813">Transport</keyword>
<evidence type="ECO:0000256" key="3">
    <source>
        <dbReference type="ARBA" id="ARBA00022840"/>
    </source>
</evidence>
<dbReference type="SUPFAM" id="SSF52540">
    <property type="entry name" value="P-loop containing nucleoside triphosphate hydrolases"/>
    <property type="match status" value="1"/>
</dbReference>
<comment type="caution">
    <text evidence="5">The sequence shown here is derived from an EMBL/GenBank/DDBJ whole genome shotgun (WGS) entry which is preliminary data.</text>
</comment>
<dbReference type="PANTHER" id="PTHR42939">
    <property type="entry name" value="ABC TRANSPORTER ATP-BINDING PROTEIN ALBC-RELATED"/>
    <property type="match status" value="1"/>
</dbReference>
<name>A0ABV9K5A4_9PORP</name>
<dbReference type="Proteomes" id="UP001596020">
    <property type="component" value="Unassembled WGS sequence"/>
</dbReference>
<dbReference type="RefSeq" id="WP_380077170.1">
    <property type="nucleotide sequence ID" value="NZ_JBHSGO010000019.1"/>
</dbReference>
<proteinExistence type="predicted"/>
<dbReference type="InterPro" id="IPR051782">
    <property type="entry name" value="ABC_Transporter_VariousFunc"/>
</dbReference>
<dbReference type="Pfam" id="PF00005">
    <property type="entry name" value="ABC_tran"/>
    <property type="match status" value="1"/>
</dbReference>
<dbReference type="CDD" id="cd03230">
    <property type="entry name" value="ABC_DR_subfamily_A"/>
    <property type="match status" value="1"/>
</dbReference>
<dbReference type="PANTHER" id="PTHR42939:SF1">
    <property type="entry name" value="ABC TRANSPORTER ATP-BINDING PROTEIN ALBC-RELATED"/>
    <property type="match status" value="1"/>
</dbReference>
<keyword evidence="6" id="KW-1185">Reference proteome</keyword>
<dbReference type="Gene3D" id="3.40.50.300">
    <property type="entry name" value="P-loop containing nucleotide triphosphate hydrolases"/>
    <property type="match status" value="1"/>
</dbReference>
<accession>A0ABV9K5A4</accession>
<organism evidence="5 6">
    <name type="scientific">Falsiporphyromonas endometrii</name>
    <dbReference type="NCBI Taxonomy" id="1387297"/>
    <lineage>
        <taxon>Bacteria</taxon>
        <taxon>Pseudomonadati</taxon>
        <taxon>Bacteroidota</taxon>
        <taxon>Bacteroidia</taxon>
        <taxon>Bacteroidales</taxon>
        <taxon>Porphyromonadaceae</taxon>
        <taxon>Falsiporphyromonas</taxon>
    </lineage>
</organism>
<protein>
    <submittedName>
        <fullName evidence="5">ATP-binding cassette domain-containing protein</fullName>
    </submittedName>
</protein>
<keyword evidence="2" id="KW-0547">Nucleotide-binding</keyword>